<dbReference type="AlphaFoldDB" id="A0AAN0IWX1"/>
<protein>
    <recommendedName>
        <fullName evidence="1">Protein SDA1</fullName>
    </recommendedName>
</protein>
<feature type="domain" description="SDA1 C-terminal" evidence="4">
    <location>
        <begin position="515"/>
        <end position="561"/>
    </location>
</feature>
<feature type="compositionally biased region" description="Basic residues" evidence="2">
    <location>
        <begin position="532"/>
        <end position="545"/>
    </location>
</feature>
<dbReference type="SUPFAM" id="SSF48371">
    <property type="entry name" value="ARM repeat"/>
    <property type="match status" value="1"/>
</dbReference>
<keyword evidence="6" id="KW-1185">Reference proteome</keyword>
<keyword evidence="1" id="KW-0653">Protein transport</keyword>
<dbReference type="GO" id="GO:0005730">
    <property type="term" value="C:nucleolus"/>
    <property type="evidence" value="ECO:0007669"/>
    <property type="project" value="UniProtKB-SubCell"/>
</dbReference>
<dbReference type="InterPro" id="IPR016024">
    <property type="entry name" value="ARM-type_fold"/>
</dbReference>
<comment type="subcellular location">
    <subcellularLocation>
        <location evidence="1">Nucleus</location>
        <location evidence="1">Nucleolus</location>
    </subcellularLocation>
</comment>
<evidence type="ECO:0000256" key="2">
    <source>
        <dbReference type="SAM" id="MobiDB-lite"/>
    </source>
</evidence>
<feature type="domain" description="SDA1 N-terminal" evidence="3">
    <location>
        <begin position="87"/>
        <end position="162"/>
    </location>
</feature>
<proteinExistence type="inferred from homology"/>
<dbReference type="GO" id="GO:0000055">
    <property type="term" value="P:ribosomal large subunit export from nucleus"/>
    <property type="evidence" value="ECO:0007669"/>
    <property type="project" value="UniProtKB-UniRule"/>
</dbReference>
<dbReference type="EnsemblMetazoa" id="XM_019993493.1">
    <property type="protein sequence ID" value="XP_019849052.1"/>
    <property type="gene ID" value="LOC100637072"/>
</dbReference>
<dbReference type="PANTHER" id="PTHR12730">
    <property type="entry name" value="HSDA/SDA1-RELATED"/>
    <property type="match status" value="1"/>
</dbReference>
<keyword evidence="1" id="KW-0539">Nucleus</keyword>
<accession>A0AAN0IWX1</accession>
<evidence type="ECO:0000259" key="3">
    <source>
        <dbReference type="Pfam" id="PF08158"/>
    </source>
</evidence>
<comment type="function">
    <text evidence="1">Required for 60S pre-ribosomal subunits export to the cytoplasm.</text>
</comment>
<dbReference type="RefSeq" id="XP_019849052.1">
    <property type="nucleotide sequence ID" value="XM_019993493.1"/>
</dbReference>
<feature type="region of interest" description="Disordered" evidence="2">
    <location>
        <begin position="438"/>
        <end position="564"/>
    </location>
</feature>
<organism evidence="5 6">
    <name type="scientific">Amphimedon queenslandica</name>
    <name type="common">Sponge</name>
    <dbReference type="NCBI Taxonomy" id="400682"/>
    <lineage>
        <taxon>Eukaryota</taxon>
        <taxon>Metazoa</taxon>
        <taxon>Porifera</taxon>
        <taxon>Demospongiae</taxon>
        <taxon>Heteroscleromorpha</taxon>
        <taxon>Haplosclerida</taxon>
        <taxon>Niphatidae</taxon>
        <taxon>Amphimedon</taxon>
    </lineage>
</organism>
<evidence type="ECO:0000313" key="6">
    <source>
        <dbReference type="Proteomes" id="UP000007879"/>
    </source>
</evidence>
<dbReference type="Pfam" id="PF21638">
    <property type="entry name" value="SDA1_C"/>
    <property type="match status" value="1"/>
</dbReference>
<dbReference type="GO" id="GO:0042273">
    <property type="term" value="P:ribosomal large subunit biogenesis"/>
    <property type="evidence" value="ECO:0007669"/>
    <property type="project" value="UniProtKB-UniRule"/>
</dbReference>
<dbReference type="InterPro" id="IPR012977">
    <property type="entry name" value="SDA1_N"/>
</dbReference>
<dbReference type="GO" id="GO:0015031">
    <property type="term" value="P:protein transport"/>
    <property type="evidence" value="ECO:0007669"/>
    <property type="project" value="UniProtKB-KW"/>
</dbReference>
<evidence type="ECO:0000259" key="4">
    <source>
        <dbReference type="Pfam" id="PF21638"/>
    </source>
</evidence>
<reference evidence="5" key="2">
    <citation type="submission" date="2024-06" db="UniProtKB">
        <authorList>
            <consortium name="EnsemblMetazoa"/>
        </authorList>
    </citation>
    <scope>IDENTIFICATION</scope>
</reference>
<dbReference type="KEGG" id="aqu:100637072"/>
<feature type="domain" description="SDA1 N-terminal" evidence="3">
    <location>
        <begin position="167"/>
        <end position="412"/>
    </location>
</feature>
<reference evidence="6" key="1">
    <citation type="journal article" date="2010" name="Nature">
        <title>The Amphimedon queenslandica genome and the evolution of animal complexity.</title>
        <authorList>
            <person name="Srivastava M."/>
            <person name="Simakov O."/>
            <person name="Chapman J."/>
            <person name="Fahey B."/>
            <person name="Gauthier M.E."/>
            <person name="Mitros T."/>
            <person name="Richards G.S."/>
            <person name="Conaco C."/>
            <person name="Dacre M."/>
            <person name="Hellsten U."/>
            <person name="Larroux C."/>
            <person name="Putnam N.H."/>
            <person name="Stanke M."/>
            <person name="Adamska M."/>
            <person name="Darling A."/>
            <person name="Degnan S.M."/>
            <person name="Oakley T.H."/>
            <person name="Plachetzki D.C."/>
            <person name="Zhai Y."/>
            <person name="Adamski M."/>
            <person name="Calcino A."/>
            <person name="Cummins S.F."/>
            <person name="Goodstein D.M."/>
            <person name="Harris C."/>
            <person name="Jackson D.J."/>
            <person name="Leys S.P."/>
            <person name="Shu S."/>
            <person name="Woodcroft B.J."/>
            <person name="Vervoort M."/>
            <person name="Kosik K.S."/>
            <person name="Manning G."/>
            <person name="Degnan B.M."/>
            <person name="Rokhsar D.S."/>
        </authorList>
    </citation>
    <scope>NUCLEOTIDE SEQUENCE [LARGE SCALE GENOMIC DNA]</scope>
</reference>
<name>A0AAN0IWX1_AMPQE</name>
<keyword evidence="1" id="KW-0813">Transport</keyword>
<evidence type="ECO:0000313" key="5">
    <source>
        <dbReference type="EnsemblMetazoa" id="XP_019849052.1"/>
    </source>
</evidence>
<dbReference type="InterPro" id="IPR048292">
    <property type="entry name" value="SDA1_C"/>
</dbReference>
<evidence type="ECO:0000256" key="1">
    <source>
        <dbReference type="RuleBase" id="RU365057"/>
    </source>
</evidence>
<dbReference type="Pfam" id="PF08158">
    <property type="entry name" value="SDA1_HEAT"/>
    <property type="match status" value="2"/>
</dbReference>
<feature type="compositionally biased region" description="Acidic residues" evidence="2">
    <location>
        <begin position="446"/>
        <end position="459"/>
    </location>
</feature>
<dbReference type="Proteomes" id="UP000007879">
    <property type="component" value="Unassembled WGS sequence"/>
</dbReference>
<comment type="similarity">
    <text evidence="1">Belongs to the SDA1 family.</text>
</comment>
<dbReference type="InterPro" id="IPR027312">
    <property type="entry name" value="Sda1"/>
</dbReference>
<keyword evidence="1" id="KW-0690">Ribosome biogenesis</keyword>
<feature type="compositionally biased region" description="Basic residues" evidence="2">
    <location>
        <begin position="503"/>
        <end position="512"/>
    </location>
</feature>
<sequence>MAHNPGLSQYACSEEQNSSLPRVYAYMERITKRLACDLSQLQNVIKRDPHSYLEEFQLQLHHYTALLKLLLLDPGNEAKPFQELVIFLAQVCHCYPQQMSSYPKEIDSLLTEHASVLHPDLRMALFKSLTIMRNKDLISPERLLELCFILFRCQDKLLRSAIPWYCSQMSLDVMVELFKSHVWNDAKTVNIISVGCFSPFHSVVTASLKFFLNQSTPNEDSSDDDDDEEEIRQKMVHTKQLKGKQKQKKIEKTLKVLKKQKRKKKSKTEASFLAIHLIHDPQDFAEKLYKKLEGCREKFDVRVMLMNLISRLIGIHKLILLNFYSYLQRYLQPHQKHVTLLLTFLTYASHEHVPTETIEPVLRCLANNFITDRNSAEAISLGLHTISDVCARCPTALSEDLLHDLTQYKSYRNKTVVAGARSIINVFRTVNPDMLLKKDRGKMVKEEEEEGSDDEEGNSDSDTGGGETDGEGEYAGKEENSFLSYPETALMNKGKKPEAVGPKVHKFTKKPRAPSSTTNKEKMKSKPFSMMRQKKSLRGKKKRSFREKQVALRNSLLKRKKNSR</sequence>
<dbReference type="PANTHER" id="PTHR12730:SF0">
    <property type="entry name" value="PROTEIN SDA1 HOMOLOG"/>
    <property type="match status" value="1"/>
</dbReference>
<dbReference type="GeneID" id="100637072"/>